<reference evidence="1 2" key="1">
    <citation type="submission" date="2014-04" db="EMBL/GenBank/DDBJ databases">
        <authorList>
            <consortium name="DOE Joint Genome Institute"/>
            <person name="Kuo A."/>
            <person name="Tarkka M."/>
            <person name="Buscot F."/>
            <person name="Kohler A."/>
            <person name="Nagy L.G."/>
            <person name="Floudas D."/>
            <person name="Copeland A."/>
            <person name="Barry K.W."/>
            <person name="Cichocki N."/>
            <person name="Veneault-Fourrey C."/>
            <person name="LaButti K."/>
            <person name="Lindquist E.A."/>
            <person name="Lipzen A."/>
            <person name="Lundell T."/>
            <person name="Morin E."/>
            <person name="Murat C."/>
            <person name="Sun H."/>
            <person name="Tunlid A."/>
            <person name="Henrissat B."/>
            <person name="Grigoriev I.V."/>
            <person name="Hibbett D.S."/>
            <person name="Martin F."/>
            <person name="Nordberg H.P."/>
            <person name="Cantor M.N."/>
            <person name="Hua S.X."/>
        </authorList>
    </citation>
    <scope>NUCLEOTIDE SEQUENCE [LARGE SCALE GENOMIC DNA]</scope>
    <source>
        <strain evidence="1 2">F 1598</strain>
    </source>
</reference>
<evidence type="ECO:0000313" key="1">
    <source>
        <dbReference type="EMBL" id="KIM82649.1"/>
    </source>
</evidence>
<protein>
    <submittedName>
        <fullName evidence="1">Uncharacterized protein</fullName>
    </submittedName>
</protein>
<name>A0A0C3FSM6_PILCF</name>
<sequence length="79" mass="8693">MARSIFPIHVPVKGFSILFLKDTFSEMVGEPCWDLYGEGHGLCSGGARPTNILLLALIIIDCPAYKTNAHIYTPLLNQC</sequence>
<reference evidence="2" key="2">
    <citation type="submission" date="2015-01" db="EMBL/GenBank/DDBJ databases">
        <title>Evolutionary Origins and Diversification of the Mycorrhizal Mutualists.</title>
        <authorList>
            <consortium name="DOE Joint Genome Institute"/>
            <consortium name="Mycorrhizal Genomics Consortium"/>
            <person name="Kohler A."/>
            <person name="Kuo A."/>
            <person name="Nagy L.G."/>
            <person name="Floudas D."/>
            <person name="Copeland A."/>
            <person name="Barry K.W."/>
            <person name="Cichocki N."/>
            <person name="Veneault-Fourrey C."/>
            <person name="LaButti K."/>
            <person name="Lindquist E.A."/>
            <person name="Lipzen A."/>
            <person name="Lundell T."/>
            <person name="Morin E."/>
            <person name="Murat C."/>
            <person name="Riley R."/>
            <person name="Ohm R."/>
            <person name="Sun H."/>
            <person name="Tunlid A."/>
            <person name="Henrissat B."/>
            <person name="Grigoriev I.V."/>
            <person name="Hibbett D.S."/>
            <person name="Martin F."/>
        </authorList>
    </citation>
    <scope>NUCLEOTIDE SEQUENCE [LARGE SCALE GENOMIC DNA]</scope>
    <source>
        <strain evidence="2">F 1598</strain>
    </source>
</reference>
<accession>A0A0C3FSM6</accession>
<gene>
    <name evidence="1" type="ORF">PILCRDRAFT_469537</name>
</gene>
<dbReference type="InParanoid" id="A0A0C3FSM6"/>
<dbReference type="Proteomes" id="UP000054166">
    <property type="component" value="Unassembled WGS sequence"/>
</dbReference>
<organism evidence="1 2">
    <name type="scientific">Piloderma croceum (strain F 1598)</name>
    <dbReference type="NCBI Taxonomy" id="765440"/>
    <lineage>
        <taxon>Eukaryota</taxon>
        <taxon>Fungi</taxon>
        <taxon>Dikarya</taxon>
        <taxon>Basidiomycota</taxon>
        <taxon>Agaricomycotina</taxon>
        <taxon>Agaricomycetes</taxon>
        <taxon>Agaricomycetidae</taxon>
        <taxon>Atheliales</taxon>
        <taxon>Atheliaceae</taxon>
        <taxon>Piloderma</taxon>
    </lineage>
</organism>
<keyword evidence="2" id="KW-1185">Reference proteome</keyword>
<proteinExistence type="predicted"/>
<evidence type="ECO:0000313" key="2">
    <source>
        <dbReference type="Proteomes" id="UP000054166"/>
    </source>
</evidence>
<dbReference type="AlphaFoldDB" id="A0A0C3FSM6"/>
<dbReference type="HOGENOM" id="CLU_2606863_0_0_1"/>
<dbReference type="EMBL" id="KN832994">
    <property type="protein sequence ID" value="KIM82649.1"/>
    <property type="molecule type" value="Genomic_DNA"/>
</dbReference>